<dbReference type="AlphaFoldDB" id="A0A841SKV7"/>
<name>A0A841SKV7_9ACTN</name>
<evidence type="ECO:0000313" key="2">
    <source>
        <dbReference type="Proteomes" id="UP000553957"/>
    </source>
</evidence>
<proteinExistence type="predicted"/>
<organism evidence="1 2">
    <name type="scientific">Kribbella sandramycini</name>
    <dbReference type="NCBI Taxonomy" id="60450"/>
    <lineage>
        <taxon>Bacteria</taxon>
        <taxon>Bacillati</taxon>
        <taxon>Actinomycetota</taxon>
        <taxon>Actinomycetes</taxon>
        <taxon>Propionibacteriales</taxon>
        <taxon>Kribbellaceae</taxon>
        <taxon>Kribbella</taxon>
    </lineage>
</organism>
<evidence type="ECO:0000313" key="1">
    <source>
        <dbReference type="EMBL" id="MBB6570611.1"/>
    </source>
</evidence>
<gene>
    <name evidence="1" type="ORF">HNR71_006248</name>
</gene>
<comment type="caution">
    <text evidence="1">The sequence shown here is derived from an EMBL/GenBank/DDBJ whole genome shotgun (WGS) entry which is preliminary data.</text>
</comment>
<protein>
    <submittedName>
        <fullName evidence="1">Uncharacterized protein</fullName>
    </submittedName>
</protein>
<accession>A0A841SKV7</accession>
<sequence>MTFVVMTVVLLLLAGLVLLAVARNEGKHFG</sequence>
<dbReference type="Proteomes" id="UP000553957">
    <property type="component" value="Unassembled WGS sequence"/>
</dbReference>
<reference evidence="1 2" key="1">
    <citation type="submission" date="2020-08" db="EMBL/GenBank/DDBJ databases">
        <title>Sequencing the genomes of 1000 actinobacteria strains.</title>
        <authorList>
            <person name="Klenk H.-P."/>
        </authorList>
    </citation>
    <scope>NUCLEOTIDE SEQUENCE [LARGE SCALE GENOMIC DNA]</scope>
    <source>
        <strain evidence="1 2">DSM 15626</strain>
    </source>
</reference>
<dbReference type="EMBL" id="JACHKF010000001">
    <property type="protein sequence ID" value="MBB6570611.1"/>
    <property type="molecule type" value="Genomic_DNA"/>
</dbReference>